<evidence type="ECO:0000313" key="3">
    <source>
        <dbReference type="EMBL" id="RAK40046.1"/>
    </source>
</evidence>
<name>A0A327ZG15_9ACTN</name>
<dbReference type="EMBL" id="QLMJ01000003">
    <property type="protein sequence ID" value="RAK40046.1"/>
    <property type="molecule type" value="Genomic_DNA"/>
</dbReference>
<dbReference type="PANTHER" id="PTHR30469:SF15">
    <property type="entry name" value="HLYD FAMILY OF SECRETION PROTEINS"/>
    <property type="match status" value="1"/>
</dbReference>
<feature type="signal peptide" evidence="1">
    <location>
        <begin position="1"/>
        <end position="22"/>
    </location>
</feature>
<gene>
    <name evidence="3" type="ORF">B0I29_10372</name>
</gene>
<dbReference type="RefSeq" id="WP_111648122.1">
    <property type="nucleotide sequence ID" value="NZ_JACHWI010000009.1"/>
</dbReference>
<dbReference type="OrthoDB" id="3268648at2"/>
<accession>A0A327ZG15</accession>
<dbReference type="Proteomes" id="UP000249341">
    <property type="component" value="Unassembled WGS sequence"/>
</dbReference>
<dbReference type="Pfam" id="PF01471">
    <property type="entry name" value="PG_binding_1"/>
    <property type="match status" value="1"/>
</dbReference>
<dbReference type="AlphaFoldDB" id="A0A327ZG15"/>
<dbReference type="GO" id="GO:1990281">
    <property type="term" value="C:efflux pump complex"/>
    <property type="evidence" value="ECO:0007669"/>
    <property type="project" value="TreeGrafter"/>
</dbReference>
<dbReference type="InterPro" id="IPR036365">
    <property type="entry name" value="PGBD-like_sf"/>
</dbReference>
<feature type="domain" description="Peptidoglycan binding-like" evidence="2">
    <location>
        <begin position="123"/>
        <end position="170"/>
    </location>
</feature>
<dbReference type="GO" id="GO:0015562">
    <property type="term" value="F:efflux transmembrane transporter activity"/>
    <property type="evidence" value="ECO:0007669"/>
    <property type="project" value="TreeGrafter"/>
</dbReference>
<keyword evidence="1" id="KW-0732">Signal</keyword>
<protein>
    <submittedName>
        <fullName evidence="3">Multidrug efflux pump subunit AcrA (Membrane-fusion protein)</fullName>
    </submittedName>
</protein>
<dbReference type="InterPro" id="IPR036366">
    <property type="entry name" value="PGBDSf"/>
</dbReference>
<keyword evidence="4" id="KW-1185">Reference proteome</keyword>
<dbReference type="InterPro" id="IPR002477">
    <property type="entry name" value="Peptidoglycan-bd-like"/>
</dbReference>
<reference evidence="3 4" key="1">
    <citation type="submission" date="2018-06" db="EMBL/GenBank/DDBJ databases">
        <title>Genomic Encyclopedia of Type Strains, Phase III (KMG-III): the genomes of soil and plant-associated and newly described type strains.</title>
        <authorList>
            <person name="Whitman W."/>
        </authorList>
    </citation>
    <scope>NUCLEOTIDE SEQUENCE [LARGE SCALE GENOMIC DNA]</scope>
    <source>
        <strain evidence="3 4">CGMCC 4.7090</strain>
    </source>
</reference>
<feature type="chain" id="PRO_5039517337" evidence="1">
    <location>
        <begin position="23"/>
        <end position="352"/>
    </location>
</feature>
<dbReference type="SUPFAM" id="SSF47090">
    <property type="entry name" value="PGBD-like"/>
    <property type="match status" value="1"/>
</dbReference>
<dbReference type="Gene3D" id="2.40.420.20">
    <property type="match status" value="1"/>
</dbReference>
<sequence length="352" mass="36318">MSRRGRTTAAVAAVLTAGAAAAAVFVAGLPEGEAGAQPESDLPAATADVRKETLVDKETHNGSLGYGDPVAVDTRLTGTVTSLAAHGSTVKRGKPLYALDNDPVVLLYGKLPAYRSLSSGAEGADVKQFEKNLWALGYRGFTVDNEYTSATAGAVEDWQDDLGLPETGTVELGRVVYQPAAVRVGSVTATKGDAAQPGTEILQIAGIRQVATVELDVDDQRLAKKGAKVDVTLPDGTSVTGRIADIASTIETAENPSEEDRTVLTLTITFDKAPTGLDDAGVTVDFMSSQRKNVLTVPVSALLALSEGGYGLQVVDGTTTRIVAAETGLFADGRVEVSGTGLTEGTKVGVPE</sequence>
<organism evidence="3 4">
    <name type="scientific">Actinoplanes lutulentus</name>
    <dbReference type="NCBI Taxonomy" id="1287878"/>
    <lineage>
        <taxon>Bacteria</taxon>
        <taxon>Bacillati</taxon>
        <taxon>Actinomycetota</taxon>
        <taxon>Actinomycetes</taxon>
        <taxon>Micromonosporales</taxon>
        <taxon>Micromonosporaceae</taxon>
        <taxon>Actinoplanes</taxon>
    </lineage>
</organism>
<dbReference type="Gene3D" id="1.10.101.10">
    <property type="entry name" value="PGBD-like superfamily/PGBD"/>
    <property type="match status" value="1"/>
</dbReference>
<proteinExistence type="predicted"/>
<evidence type="ECO:0000256" key="1">
    <source>
        <dbReference type="SAM" id="SignalP"/>
    </source>
</evidence>
<dbReference type="PANTHER" id="PTHR30469">
    <property type="entry name" value="MULTIDRUG RESISTANCE PROTEIN MDTA"/>
    <property type="match status" value="1"/>
</dbReference>
<evidence type="ECO:0000313" key="4">
    <source>
        <dbReference type="Proteomes" id="UP000249341"/>
    </source>
</evidence>
<comment type="caution">
    <text evidence="3">The sequence shown here is derived from an EMBL/GenBank/DDBJ whole genome shotgun (WGS) entry which is preliminary data.</text>
</comment>
<evidence type="ECO:0000259" key="2">
    <source>
        <dbReference type="Pfam" id="PF01471"/>
    </source>
</evidence>